<organism evidence="2 3">
    <name type="scientific">Splendidivirga corallicola</name>
    <dbReference type="NCBI Taxonomy" id="3051826"/>
    <lineage>
        <taxon>Bacteria</taxon>
        <taxon>Pseudomonadati</taxon>
        <taxon>Bacteroidota</taxon>
        <taxon>Cytophagia</taxon>
        <taxon>Cytophagales</taxon>
        <taxon>Splendidivirgaceae</taxon>
        <taxon>Splendidivirga</taxon>
    </lineage>
</organism>
<dbReference type="InterPro" id="IPR007076">
    <property type="entry name" value="TfoX_N"/>
</dbReference>
<dbReference type="RefSeq" id="WP_346750666.1">
    <property type="nucleotide sequence ID" value="NZ_JAUJEA010000001.1"/>
</dbReference>
<feature type="domain" description="TfoX N-terminal" evidence="1">
    <location>
        <begin position="23"/>
        <end position="104"/>
    </location>
</feature>
<dbReference type="PANTHER" id="PTHR36121">
    <property type="entry name" value="PROTEIN SXY"/>
    <property type="match status" value="1"/>
</dbReference>
<name>A0ABT8KIX4_9BACT</name>
<dbReference type="Pfam" id="PF04993">
    <property type="entry name" value="TfoX_N"/>
    <property type="match status" value="1"/>
</dbReference>
<evidence type="ECO:0000313" key="3">
    <source>
        <dbReference type="Proteomes" id="UP001172082"/>
    </source>
</evidence>
<proteinExistence type="predicted"/>
<dbReference type="SUPFAM" id="SSF159894">
    <property type="entry name" value="YgaC/TfoX-N like"/>
    <property type="match status" value="1"/>
</dbReference>
<evidence type="ECO:0000313" key="2">
    <source>
        <dbReference type="EMBL" id="MDN5200644.1"/>
    </source>
</evidence>
<dbReference type="PANTHER" id="PTHR36121:SF1">
    <property type="entry name" value="PROTEIN SXY"/>
    <property type="match status" value="1"/>
</dbReference>
<sequence>MGEKGARLTPQAAERADQLVSDLSQLGDVTNKKMFGGYGIFESGAMFAIINSAGDVFLKADESNVKRFEDIGATKHGKMPYYQIPDVILNDPSKLVEWAKESISISRGKK</sequence>
<reference evidence="2" key="1">
    <citation type="submission" date="2023-06" db="EMBL/GenBank/DDBJ databases">
        <title>Genomic of Parafulvivirga corallium.</title>
        <authorList>
            <person name="Wang G."/>
        </authorList>
    </citation>
    <scope>NUCLEOTIDE SEQUENCE</scope>
    <source>
        <strain evidence="2">BMA10</strain>
    </source>
</reference>
<dbReference type="InterPro" id="IPR047525">
    <property type="entry name" value="TfoX-like"/>
</dbReference>
<evidence type="ECO:0000259" key="1">
    <source>
        <dbReference type="Pfam" id="PF04993"/>
    </source>
</evidence>
<dbReference type="EMBL" id="JAUJEA010000001">
    <property type="protein sequence ID" value="MDN5200644.1"/>
    <property type="molecule type" value="Genomic_DNA"/>
</dbReference>
<protein>
    <submittedName>
        <fullName evidence="2">TfoX/Sxy family protein</fullName>
    </submittedName>
</protein>
<dbReference type="Gene3D" id="3.30.1460.30">
    <property type="entry name" value="YgaC/TfoX-N like chaperone"/>
    <property type="match status" value="1"/>
</dbReference>
<dbReference type="Proteomes" id="UP001172082">
    <property type="component" value="Unassembled WGS sequence"/>
</dbReference>
<gene>
    <name evidence="2" type="ORF">QQ008_04705</name>
</gene>
<comment type="caution">
    <text evidence="2">The sequence shown here is derived from an EMBL/GenBank/DDBJ whole genome shotgun (WGS) entry which is preliminary data.</text>
</comment>
<keyword evidence="3" id="KW-1185">Reference proteome</keyword>
<accession>A0ABT8KIX4</accession>